<gene>
    <name evidence="2" type="ORF">K2173_014610</name>
</gene>
<comment type="caution">
    <text evidence="2">The sequence shown here is derived from an EMBL/GenBank/DDBJ whole genome shotgun (WGS) entry which is preliminary data.</text>
</comment>
<evidence type="ECO:0000313" key="2">
    <source>
        <dbReference type="EMBL" id="KAJ8765488.1"/>
    </source>
</evidence>
<dbReference type="Pfam" id="PF10714">
    <property type="entry name" value="LEA_6"/>
    <property type="match status" value="1"/>
</dbReference>
<name>A0AAV8TGS1_9ROSI</name>
<proteinExistence type="predicted"/>
<reference evidence="2 3" key="1">
    <citation type="submission" date="2021-09" db="EMBL/GenBank/DDBJ databases">
        <title>Genomic insights and catalytic innovation underlie evolution of tropane alkaloids biosynthesis.</title>
        <authorList>
            <person name="Wang Y.-J."/>
            <person name="Tian T."/>
            <person name="Huang J.-P."/>
            <person name="Huang S.-X."/>
        </authorList>
    </citation>
    <scope>NUCLEOTIDE SEQUENCE [LARGE SCALE GENOMIC DNA]</scope>
    <source>
        <strain evidence="2">KIB-2018</strain>
        <tissue evidence="2">Leaf</tissue>
    </source>
</reference>
<feature type="region of interest" description="Disordered" evidence="1">
    <location>
        <begin position="1"/>
        <end position="45"/>
    </location>
</feature>
<dbReference type="Proteomes" id="UP001159364">
    <property type="component" value="Linkage Group LG05"/>
</dbReference>
<feature type="compositionally biased region" description="Basic and acidic residues" evidence="1">
    <location>
        <begin position="58"/>
        <end position="70"/>
    </location>
</feature>
<feature type="compositionally biased region" description="Basic and acidic residues" evidence="1">
    <location>
        <begin position="16"/>
        <end position="34"/>
    </location>
</feature>
<keyword evidence="3" id="KW-1185">Reference proteome</keyword>
<accession>A0AAV8TGS1</accession>
<sequence length="87" mass="10096">MERAKKFGKEQNQQRNVERKPEDIDHENGKRSTEEGIPVEDSPYVNYKDLEDYKFKAYGAEGHEQPESGRRGAGATNSFGRYRPRSF</sequence>
<feature type="region of interest" description="Disordered" evidence="1">
    <location>
        <begin position="58"/>
        <end position="87"/>
    </location>
</feature>
<protein>
    <submittedName>
        <fullName evidence="2">Uncharacterized protein</fullName>
    </submittedName>
</protein>
<evidence type="ECO:0000256" key="1">
    <source>
        <dbReference type="SAM" id="MobiDB-lite"/>
    </source>
</evidence>
<dbReference type="EMBL" id="JAIWQS010000005">
    <property type="protein sequence ID" value="KAJ8765488.1"/>
    <property type="molecule type" value="Genomic_DNA"/>
</dbReference>
<dbReference type="InterPro" id="IPR018930">
    <property type="entry name" value="LEA-18"/>
</dbReference>
<organism evidence="2 3">
    <name type="scientific">Erythroxylum novogranatense</name>
    <dbReference type="NCBI Taxonomy" id="1862640"/>
    <lineage>
        <taxon>Eukaryota</taxon>
        <taxon>Viridiplantae</taxon>
        <taxon>Streptophyta</taxon>
        <taxon>Embryophyta</taxon>
        <taxon>Tracheophyta</taxon>
        <taxon>Spermatophyta</taxon>
        <taxon>Magnoliopsida</taxon>
        <taxon>eudicotyledons</taxon>
        <taxon>Gunneridae</taxon>
        <taxon>Pentapetalae</taxon>
        <taxon>rosids</taxon>
        <taxon>fabids</taxon>
        <taxon>Malpighiales</taxon>
        <taxon>Erythroxylaceae</taxon>
        <taxon>Erythroxylum</taxon>
    </lineage>
</organism>
<dbReference type="AlphaFoldDB" id="A0AAV8TGS1"/>
<evidence type="ECO:0000313" key="3">
    <source>
        <dbReference type="Proteomes" id="UP001159364"/>
    </source>
</evidence>